<comment type="caution">
    <text evidence="1">The sequence shown here is derived from an EMBL/GenBank/DDBJ whole genome shotgun (WGS) entry which is preliminary data.</text>
</comment>
<evidence type="ECO:0000313" key="1">
    <source>
        <dbReference type="EMBL" id="KAH9422899.1"/>
    </source>
</evidence>
<evidence type="ECO:0000313" key="2">
    <source>
        <dbReference type="Proteomes" id="UP000887458"/>
    </source>
</evidence>
<accession>A0ABQ8JJW3</accession>
<dbReference type="Proteomes" id="UP000887458">
    <property type="component" value="Unassembled WGS sequence"/>
</dbReference>
<sequence>MPSITTTIDRPNHKTKTKTKILRTILMHTVWQQTHKQQQHQHQQTIAFIIVFINSQIDRIVK</sequence>
<name>A0ABQ8JJW3_DERPT</name>
<keyword evidence="2" id="KW-1185">Reference proteome</keyword>
<dbReference type="EMBL" id="NJHN03000035">
    <property type="protein sequence ID" value="KAH9422899.1"/>
    <property type="molecule type" value="Genomic_DNA"/>
</dbReference>
<protein>
    <submittedName>
        <fullName evidence="1">Uncharacterized protein</fullName>
    </submittedName>
</protein>
<proteinExistence type="predicted"/>
<reference evidence="1 2" key="2">
    <citation type="journal article" date="2022" name="Mol. Biol. Evol.">
        <title>Comparative Genomics Reveals Insights into the Divergent Evolution of Astigmatic Mites and Household Pest Adaptations.</title>
        <authorList>
            <person name="Xiong Q."/>
            <person name="Wan A.T."/>
            <person name="Liu X."/>
            <person name="Fung C.S."/>
            <person name="Xiao X."/>
            <person name="Malainual N."/>
            <person name="Hou J."/>
            <person name="Wang L."/>
            <person name="Wang M."/>
            <person name="Yang K.Y."/>
            <person name="Cui Y."/>
            <person name="Leung E.L."/>
            <person name="Nong W."/>
            <person name="Shin S.K."/>
            <person name="Au S.W."/>
            <person name="Jeong K.Y."/>
            <person name="Chew F.T."/>
            <person name="Hui J.H."/>
            <person name="Leung T.F."/>
            <person name="Tungtrongchitr A."/>
            <person name="Zhong N."/>
            <person name="Liu Z."/>
            <person name="Tsui S.K."/>
        </authorList>
    </citation>
    <scope>NUCLEOTIDE SEQUENCE [LARGE SCALE GENOMIC DNA]</scope>
    <source>
        <strain evidence="1">Derp</strain>
    </source>
</reference>
<gene>
    <name evidence="1" type="ORF">DERP_008162</name>
</gene>
<organism evidence="1 2">
    <name type="scientific">Dermatophagoides pteronyssinus</name>
    <name type="common">European house dust mite</name>
    <dbReference type="NCBI Taxonomy" id="6956"/>
    <lineage>
        <taxon>Eukaryota</taxon>
        <taxon>Metazoa</taxon>
        <taxon>Ecdysozoa</taxon>
        <taxon>Arthropoda</taxon>
        <taxon>Chelicerata</taxon>
        <taxon>Arachnida</taxon>
        <taxon>Acari</taxon>
        <taxon>Acariformes</taxon>
        <taxon>Sarcoptiformes</taxon>
        <taxon>Astigmata</taxon>
        <taxon>Psoroptidia</taxon>
        <taxon>Analgoidea</taxon>
        <taxon>Pyroglyphidae</taxon>
        <taxon>Dermatophagoidinae</taxon>
        <taxon>Dermatophagoides</taxon>
    </lineage>
</organism>
<reference evidence="1 2" key="1">
    <citation type="journal article" date="2018" name="J. Allergy Clin. Immunol.">
        <title>High-quality assembly of Dermatophagoides pteronyssinus genome and transcriptome reveals a wide range of novel allergens.</title>
        <authorList>
            <person name="Liu X.Y."/>
            <person name="Yang K.Y."/>
            <person name="Wang M.Q."/>
            <person name="Kwok J.S."/>
            <person name="Zeng X."/>
            <person name="Yang Z."/>
            <person name="Xiao X.J."/>
            <person name="Lau C.P."/>
            <person name="Li Y."/>
            <person name="Huang Z.M."/>
            <person name="Ba J.G."/>
            <person name="Yim A.K."/>
            <person name="Ouyang C.Y."/>
            <person name="Ngai S.M."/>
            <person name="Chan T.F."/>
            <person name="Leung E.L."/>
            <person name="Liu L."/>
            <person name="Liu Z.G."/>
            <person name="Tsui S.K."/>
        </authorList>
    </citation>
    <scope>NUCLEOTIDE SEQUENCE [LARGE SCALE GENOMIC DNA]</scope>
    <source>
        <strain evidence="1">Derp</strain>
    </source>
</reference>